<keyword evidence="1" id="KW-1133">Transmembrane helix</keyword>
<accession>A0A0A9GME3</accession>
<sequence>MLHKTFRRQIRQNQSIDHASLRLRLLHHLHRCYPLPGVSIYAISLSHHISTHDPISPTTLLTSTPQIRSKNATLILELNTLVGMAILLLLPSLLTTKRYGIQI</sequence>
<evidence type="ECO:0000256" key="1">
    <source>
        <dbReference type="SAM" id="Phobius"/>
    </source>
</evidence>
<reference evidence="2" key="2">
    <citation type="journal article" date="2015" name="Data Brief">
        <title>Shoot transcriptome of the giant reed, Arundo donax.</title>
        <authorList>
            <person name="Barrero R.A."/>
            <person name="Guerrero F.D."/>
            <person name="Moolhuijzen P."/>
            <person name="Goolsby J.A."/>
            <person name="Tidwell J."/>
            <person name="Bellgard S.E."/>
            <person name="Bellgard M.I."/>
        </authorList>
    </citation>
    <scope>NUCLEOTIDE SEQUENCE</scope>
    <source>
        <tissue evidence="2">Shoot tissue taken approximately 20 cm above the soil surface</tissue>
    </source>
</reference>
<name>A0A0A9GME3_ARUDO</name>
<dbReference type="EMBL" id="GBRH01174180">
    <property type="protein sequence ID" value="JAE23716.1"/>
    <property type="molecule type" value="Transcribed_RNA"/>
</dbReference>
<evidence type="ECO:0000313" key="2">
    <source>
        <dbReference type="EMBL" id="JAE23716.1"/>
    </source>
</evidence>
<reference evidence="2" key="1">
    <citation type="submission" date="2014-09" db="EMBL/GenBank/DDBJ databases">
        <authorList>
            <person name="Magalhaes I.L.F."/>
            <person name="Oliveira U."/>
            <person name="Santos F.R."/>
            <person name="Vidigal T.H.D.A."/>
            <person name="Brescovit A.D."/>
            <person name="Santos A.J."/>
        </authorList>
    </citation>
    <scope>NUCLEOTIDE SEQUENCE</scope>
    <source>
        <tissue evidence="2">Shoot tissue taken approximately 20 cm above the soil surface</tissue>
    </source>
</reference>
<keyword evidence="1" id="KW-0812">Transmembrane</keyword>
<dbReference type="AlphaFoldDB" id="A0A0A9GME3"/>
<keyword evidence="1" id="KW-0472">Membrane</keyword>
<feature type="transmembrane region" description="Helical" evidence="1">
    <location>
        <begin position="74"/>
        <end position="94"/>
    </location>
</feature>
<protein>
    <submittedName>
        <fullName evidence="2">Uncharacterized protein</fullName>
    </submittedName>
</protein>
<organism evidence="2">
    <name type="scientific">Arundo donax</name>
    <name type="common">Giant reed</name>
    <name type="synonym">Donax arundinaceus</name>
    <dbReference type="NCBI Taxonomy" id="35708"/>
    <lineage>
        <taxon>Eukaryota</taxon>
        <taxon>Viridiplantae</taxon>
        <taxon>Streptophyta</taxon>
        <taxon>Embryophyta</taxon>
        <taxon>Tracheophyta</taxon>
        <taxon>Spermatophyta</taxon>
        <taxon>Magnoliopsida</taxon>
        <taxon>Liliopsida</taxon>
        <taxon>Poales</taxon>
        <taxon>Poaceae</taxon>
        <taxon>PACMAD clade</taxon>
        <taxon>Arundinoideae</taxon>
        <taxon>Arundineae</taxon>
        <taxon>Arundo</taxon>
    </lineage>
</organism>
<proteinExistence type="predicted"/>